<reference evidence="1 2" key="1">
    <citation type="submission" date="2019-03" db="EMBL/GenBank/DDBJ databases">
        <title>Single cell metagenomics reveals metabolic interactions within the superorganism composed of flagellate Streblomastix strix and complex community of Bacteroidetes bacteria on its surface.</title>
        <authorList>
            <person name="Treitli S.C."/>
            <person name="Kolisko M."/>
            <person name="Husnik F."/>
            <person name="Keeling P."/>
            <person name="Hampl V."/>
        </authorList>
    </citation>
    <scope>NUCLEOTIDE SEQUENCE [LARGE SCALE GENOMIC DNA]</scope>
    <source>
        <strain evidence="1">ST1C</strain>
    </source>
</reference>
<name>A0A5J4VTB9_9EUKA</name>
<dbReference type="Proteomes" id="UP000324800">
    <property type="component" value="Unassembled WGS sequence"/>
</dbReference>
<dbReference type="AlphaFoldDB" id="A0A5J4VTB9"/>
<sequence length="126" mass="14362">MDHIIEYNIDGGLIELGPDILLEILSEITHLEDLQQFLVLCRKTFKLQNHQRLLRMIQSTLQVTPIFIIKKETQGKLQGMKFIHSNNYDNCTIAIDPIIMEGIVRIDIIFKNTGGWNISIGIADAS</sequence>
<accession>A0A5J4VTB9</accession>
<organism evidence="1 2">
    <name type="scientific">Streblomastix strix</name>
    <dbReference type="NCBI Taxonomy" id="222440"/>
    <lineage>
        <taxon>Eukaryota</taxon>
        <taxon>Metamonada</taxon>
        <taxon>Preaxostyla</taxon>
        <taxon>Oxymonadida</taxon>
        <taxon>Streblomastigidae</taxon>
        <taxon>Streblomastix</taxon>
    </lineage>
</organism>
<proteinExistence type="predicted"/>
<gene>
    <name evidence="1" type="ORF">EZS28_018676</name>
</gene>
<protein>
    <recommendedName>
        <fullName evidence="3">F-box domain-containing protein</fullName>
    </recommendedName>
</protein>
<evidence type="ECO:0000313" key="1">
    <source>
        <dbReference type="EMBL" id="KAA6385797.1"/>
    </source>
</evidence>
<evidence type="ECO:0000313" key="2">
    <source>
        <dbReference type="Proteomes" id="UP000324800"/>
    </source>
</evidence>
<comment type="caution">
    <text evidence="1">The sequence shown here is derived from an EMBL/GenBank/DDBJ whole genome shotgun (WGS) entry which is preliminary data.</text>
</comment>
<dbReference type="EMBL" id="SNRW01005101">
    <property type="protein sequence ID" value="KAA6385797.1"/>
    <property type="molecule type" value="Genomic_DNA"/>
</dbReference>
<evidence type="ECO:0008006" key="3">
    <source>
        <dbReference type="Google" id="ProtNLM"/>
    </source>
</evidence>